<dbReference type="InterPro" id="IPR019956">
    <property type="entry name" value="Ubiquitin_dom"/>
</dbReference>
<dbReference type="PANTHER" id="PTHR10666">
    <property type="entry name" value="UBIQUITIN"/>
    <property type="match status" value="1"/>
</dbReference>
<dbReference type="InterPro" id="IPR050158">
    <property type="entry name" value="Ubiquitin_ubiquitin-like"/>
</dbReference>
<name>A0AAD8LLG5_BABGI</name>
<gene>
    <name evidence="2" type="ORF">BgAZ_206190</name>
</gene>
<proteinExistence type="predicted"/>
<dbReference type="SMART" id="SM00213">
    <property type="entry name" value="UBQ"/>
    <property type="match status" value="1"/>
</dbReference>
<dbReference type="EMBL" id="JAVEPI010000002">
    <property type="protein sequence ID" value="KAK1443743.1"/>
    <property type="molecule type" value="Genomic_DNA"/>
</dbReference>
<organism evidence="2 3">
    <name type="scientific">Babesia gibsoni</name>
    <dbReference type="NCBI Taxonomy" id="33632"/>
    <lineage>
        <taxon>Eukaryota</taxon>
        <taxon>Sar</taxon>
        <taxon>Alveolata</taxon>
        <taxon>Apicomplexa</taxon>
        <taxon>Aconoidasida</taxon>
        <taxon>Piroplasmida</taxon>
        <taxon>Babesiidae</taxon>
        <taxon>Babesia</taxon>
    </lineage>
</organism>
<feature type="domain" description="Ubiquitin-like" evidence="1">
    <location>
        <begin position="1"/>
        <end position="76"/>
    </location>
</feature>
<dbReference type="Proteomes" id="UP001230268">
    <property type="component" value="Unassembled WGS sequence"/>
</dbReference>
<dbReference type="PRINTS" id="PR00348">
    <property type="entry name" value="UBIQUITIN"/>
</dbReference>
<evidence type="ECO:0000259" key="1">
    <source>
        <dbReference type="PROSITE" id="PS50053"/>
    </source>
</evidence>
<dbReference type="AlphaFoldDB" id="A0AAD8LLG5"/>
<dbReference type="SUPFAM" id="SSF54236">
    <property type="entry name" value="Ubiquitin-like"/>
    <property type="match status" value="1"/>
</dbReference>
<protein>
    <recommendedName>
        <fullName evidence="1">Ubiquitin-like domain-containing protein</fullName>
    </recommendedName>
</protein>
<dbReference type="Gene3D" id="3.10.20.90">
    <property type="entry name" value="Phosphatidylinositol 3-kinase Catalytic Subunit, Chain A, domain 1"/>
    <property type="match status" value="1"/>
</dbReference>
<comment type="caution">
    <text evidence="2">The sequence shown here is derived from an EMBL/GenBank/DDBJ whole genome shotgun (WGS) entry which is preliminary data.</text>
</comment>
<dbReference type="InterPro" id="IPR000626">
    <property type="entry name" value="Ubiquitin-like_dom"/>
</dbReference>
<evidence type="ECO:0000313" key="2">
    <source>
        <dbReference type="EMBL" id="KAK1443743.1"/>
    </source>
</evidence>
<accession>A0AAD8LLG5</accession>
<dbReference type="PROSITE" id="PS50053">
    <property type="entry name" value="UBIQUITIN_2"/>
    <property type="match status" value="1"/>
</dbReference>
<dbReference type="Pfam" id="PF00240">
    <property type="entry name" value="ubiquitin"/>
    <property type="match status" value="1"/>
</dbReference>
<reference evidence="2" key="1">
    <citation type="submission" date="2023-08" db="EMBL/GenBank/DDBJ databases">
        <title>Draft sequence of the Babesia gibsoni genome.</title>
        <authorList>
            <person name="Yamagishi J.Y."/>
            <person name="Xuan X.X."/>
        </authorList>
    </citation>
    <scope>NUCLEOTIDE SEQUENCE</scope>
    <source>
        <strain evidence="2">Azabu</strain>
    </source>
</reference>
<dbReference type="InterPro" id="IPR029071">
    <property type="entry name" value="Ubiquitin-like_domsf"/>
</dbReference>
<keyword evidence="3" id="KW-1185">Reference proteome</keyword>
<evidence type="ECO:0000313" key="3">
    <source>
        <dbReference type="Proteomes" id="UP001230268"/>
    </source>
</evidence>
<sequence>MQILIKTLTGQRQTFDFDVDDKVYHVKLALQQRECIDIEQIRLIYSGRQMKDELTLKDYKISPGATIHMVLQLRGG</sequence>